<evidence type="ECO:0000313" key="1">
    <source>
        <dbReference type="EMBL" id="JAV62458.1"/>
    </source>
</evidence>
<dbReference type="AlphaFoldDB" id="A0A1Y1KPF1"/>
<dbReference type="EMBL" id="GEZM01079299">
    <property type="protein sequence ID" value="JAV62460.1"/>
    <property type="molecule type" value="Transcribed_RNA"/>
</dbReference>
<dbReference type="EMBL" id="GEZM01079298">
    <property type="protein sequence ID" value="JAV62461.1"/>
    <property type="molecule type" value="Transcribed_RNA"/>
</dbReference>
<organism evidence="1">
    <name type="scientific">Photinus pyralis</name>
    <name type="common">Common eastern firefly</name>
    <name type="synonym">Lampyris pyralis</name>
    <dbReference type="NCBI Taxonomy" id="7054"/>
    <lineage>
        <taxon>Eukaryota</taxon>
        <taxon>Metazoa</taxon>
        <taxon>Ecdysozoa</taxon>
        <taxon>Arthropoda</taxon>
        <taxon>Hexapoda</taxon>
        <taxon>Insecta</taxon>
        <taxon>Pterygota</taxon>
        <taxon>Neoptera</taxon>
        <taxon>Endopterygota</taxon>
        <taxon>Coleoptera</taxon>
        <taxon>Polyphaga</taxon>
        <taxon>Elateriformia</taxon>
        <taxon>Elateroidea</taxon>
        <taxon>Lampyridae</taxon>
        <taxon>Lampyrinae</taxon>
        <taxon>Photinus</taxon>
    </lineage>
</organism>
<name>A0A1Y1KPF1_PHOPY</name>
<protein>
    <submittedName>
        <fullName evidence="1">Uncharacterized protein</fullName>
    </submittedName>
</protein>
<sequence>MFPRATITFQNCRLCATQTCLLFTYLHCNLVLHFKLDEKIQNFFQLNTYANNTILEANIKTFSLKILISEVNVVEGHQGFKITSTYMICQLHDYKISVLSVLRLLEIVKYL</sequence>
<reference evidence="1" key="1">
    <citation type="journal article" date="2016" name="Sci. Rep.">
        <title>Molecular characterization of firefly nuptial gifts: a multi-omics approach sheds light on postcopulatory sexual selection.</title>
        <authorList>
            <person name="Al-Wathiqui N."/>
            <person name="Fallon T.R."/>
            <person name="South A."/>
            <person name="Weng J.K."/>
            <person name="Lewis S.M."/>
        </authorList>
    </citation>
    <scope>NUCLEOTIDE SEQUENCE</scope>
</reference>
<accession>A0A1Y1KPF1</accession>
<proteinExistence type="predicted"/>
<dbReference type="EMBL" id="GEZM01079300">
    <property type="protein sequence ID" value="JAV62458.1"/>
    <property type="molecule type" value="Transcribed_RNA"/>
</dbReference>
<dbReference type="EMBL" id="GEZM01079296">
    <property type="protein sequence ID" value="JAV62464.1"/>
    <property type="molecule type" value="Transcribed_RNA"/>
</dbReference>